<evidence type="ECO:0000259" key="1">
    <source>
        <dbReference type="Pfam" id="PF04993"/>
    </source>
</evidence>
<dbReference type="EMBL" id="SMAR01000017">
    <property type="protein sequence ID" value="TCT37651.1"/>
    <property type="molecule type" value="Genomic_DNA"/>
</dbReference>
<organism evidence="2 3">
    <name type="scientific">Martelella mediterranea</name>
    <dbReference type="NCBI Taxonomy" id="293089"/>
    <lineage>
        <taxon>Bacteria</taxon>
        <taxon>Pseudomonadati</taxon>
        <taxon>Pseudomonadota</taxon>
        <taxon>Alphaproteobacteria</taxon>
        <taxon>Hyphomicrobiales</taxon>
        <taxon>Aurantimonadaceae</taxon>
        <taxon>Martelella</taxon>
    </lineage>
</organism>
<dbReference type="InterPro" id="IPR007076">
    <property type="entry name" value="TfoX_N"/>
</dbReference>
<dbReference type="Proteomes" id="UP000295097">
    <property type="component" value="Unassembled WGS sequence"/>
</dbReference>
<dbReference type="AlphaFoldDB" id="A0A4R3NPI2"/>
<dbReference type="Gene3D" id="3.30.1460.30">
    <property type="entry name" value="YgaC/TfoX-N like chaperone"/>
    <property type="match status" value="1"/>
</dbReference>
<proteinExistence type="predicted"/>
<reference evidence="2 3" key="1">
    <citation type="submission" date="2019-03" db="EMBL/GenBank/DDBJ databases">
        <title>Freshwater and sediment microbial communities from various areas in North America, analyzing microbe dynamics in response to fracking.</title>
        <authorList>
            <person name="Lamendella R."/>
        </authorList>
    </citation>
    <scope>NUCLEOTIDE SEQUENCE [LARGE SCALE GENOMIC DNA]</scope>
    <source>
        <strain evidence="2 3">175.2</strain>
    </source>
</reference>
<dbReference type="RefSeq" id="WP_132311827.1">
    <property type="nucleotide sequence ID" value="NZ_SMAR01000017.1"/>
</dbReference>
<protein>
    <submittedName>
        <fullName evidence="2">TfoX-like protein</fullName>
    </submittedName>
</protein>
<evidence type="ECO:0000313" key="2">
    <source>
        <dbReference type="EMBL" id="TCT37651.1"/>
    </source>
</evidence>
<gene>
    <name evidence="2" type="ORF">EDC90_101741</name>
</gene>
<keyword evidence="3" id="KW-1185">Reference proteome</keyword>
<name>A0A4R3NPI2_9HYPH</name>
<feature type="domain" description="TfoX N-terminal" evidence="1">
    <location>
        <begin position="15"/>
        <end position="107"/>
    </location>
</feature>
<evidence type="ECO:0000313" key="3">
    <source>
        <dbReference type="Proteomes" id="UP000295097"/>
    </source>
</evidence>
<accession>A0A4R3NPI2</accession>
<dbReference type="OrthoDB" id="214902at2"/>
<dbReference type="Pfam" id="PF04993">
    <property type="entry name" value="TfoX_N"/>
    <property type="match status" value="1"/>
</dbReference>
<dbReference type="SUPFAM" id="SSF159894">
    <property type="entry name" value="YgaC/TfoX-N like"/>
    <property type="match status" value="1"/>
</dbReference>
<comment type="caution">
    <text evidence="2">The sequence shown here is derived from an EMBL/GenBank/DDBJ whole genome shotgun (WGS) entry which is preliminary data.</text>
</comment>
<sequence length="116" mass="12811">MAIDEELAHRLRIRLEGLEGLSEKKMFGGICFMVNGHMVGAASRTKTGIRHYLFRVGKGREDAAARLGALQPMEQGGRKMTGFYHVDADDCTDEQLSGWLSLALENAFSLPLKRSA</sequence>